<dbReference type="GO" id="GO:0015977">
    <property type="term" value="P:carbon fixation"/>
    <property type="evidence" value="ECO:0007669"/>
    <property type="project" value="UniProtKB-KW"/>
</dbReference>
<dbReference type="InterPro" id="IPR036422">
    <property type="entry name" value="RuBisCO_lsu_N_sf"/>
</dbReference>
<feature type="domain" description="Ribulose bisphosphate carboxylase large subunit C-terminal" evidence="7">
    <location>
        <begin position="133"/>
        <end position="424"/>
    </location>
</feature>
<keyword evidence="5 6" id="KW-0120">Carbon dioxide fixation</keyword>
<feature type="binding site" evidence="6">
    <location>
        <position position="180"/>
    </location>
    <ligand>
        <name>Mg(2+)</name>
        <dbReference type="ChEBI" id="CHEBI:18420"/>
    </ligand>
</feature>
<feature type="binding site" description="via carbamate group" evidence="6">
    <location>
        <position position="178"/>
    </location>
    <ligand>
        <name>Mg(2+)</name>
        <dbReference type="ChEBI" id="CHEBI:18420"/>
    </ligand>
</feature>
<dbReference type="GO" id="GO:0006196">
    <property type="term" value="P:AMP catabolic process"/>
    <property type="evidence" value="ECO:0007669"/>
    <property type="project" value="UniProtKB-UniRule"/>
</dbReference>
<comment type="catalytic activity">
    <reaction evidence="6">
        <text>2 (2R)-3-phosphoglycerate + 2 H(+) = D-ribulose 1,5-bisphosphate + CO2 + H2O</text>
        <dbReference type="Rhea" id="RHEA:23124"/>
        <dbReference type="ChEBI" id="CHEBI:15377"/>
        <dbReference type="ChEBI" id="CHEBI:15378"/>
        <dbReference type="ChEBI" id="CHEBI:16526"/>
        <dbReference type="ChEBI" id="CHEBI:57870"/>
        <dbReference type="ChEBI" id="CHEBI:58272"/>
        <dbReference type="EC" id="4.1.1.39"/>
    </reaction>
</comment>
<feature type="binding site" evidence="6">
    <location>
        <position position="271"/>
    </location>
    <ligand>
        <name>substrate</name>
    </ligand>
</feature>
<dbReference type="SUPFAM" id="SSF54966">
    <property type="entry name" value="RuBisCO, large subunit, small (N-terminal) domain"/>
    <property type="match status" value="1"/>
</dbReference>
<feature type="active site" description="Proton acceptor" evidence="6">
    <location>
        <position position="152"/>
    </location>
</feature>
<dbReference type="Proteomes" id="UP000184671">
    <property type="component" value="Unassembled WGS sequence"/>
</dbReference>
<dbReference type="InterPro" id="IPR020878">
    <property type="entry name" value="RuBisCo_large_chain_AS"/>
</dbReference>
<feature type="active site" description="Proton acceptor" evidence="6">
    <location>
        <position position="270"/>
    </location>
</feature>
<feature type="binding site" evidence="6">
    <location>
        <begin position="353"/>
        <end position="355"/>
    </location>
    <ligand>
        <name>substrate</name>
    </ligand>
</feature>
<feature type="binding site" evidence="6">
    <location>
        <position position="303"/>
    </location>
    <ligand>
        <name>substrate</name>
    </ligand>
</feature>
<evidence type="ECO:0000256" key="4">
    <source>
        <dbReference type="ARBA" id="ARBA00023239"/>
    </source>
</evidence>
<name>A0A1M4MMD0_9EURY</name>
<gene>
    <name evidence="9" type="primary">cbbL</name>
    <name evidence="6" type="synonym">rbcL</name>
    <name evidence="9" type="ORF">L21_1928</name>
</gene>
<dbReference type="SUPFAM" id="SSF51649">
    <property type="entry name" value="RuBisCo, C-terminal domain"/>
    <property type="match status" value="1"/>
</dbReference>
<dbReference type="Pfam" id="PF02788">
    <property type="entry name" value="RuBisCO_large_N"/>
    <property type="match status" value="1"/>
</dbReference>
<comment type="cofactor">
    <cofactor evidence="6">
        <name>Mg(2+)</name>
        <dbReference type="ChEBI" id="CHEBI:18420"/>
    </cofactor>
    <text evidence="6">Binds 1 Mg(2+) ion per subunit.</text>
</comment>
<dbReference type="InterPro" id="IPR017443">
    <property type="entry name" value="RuBisCO_lsu_fd_N"/>
</dbReference>
<feature type="domain" description="Ribulose bisphosphate carboxylase large subunit ferrodoxin-like N-terminal" evidence="8">
    <location>
        <begin position="8"/>
        <end position="121"/>
    </location>
</feature>
<dbReference type="GO" id="GO:0016984">
    <property type="term" value="F:ribulose-bisphosphate carboxylase activity"/>
    <property type="evidence" value="ECO:0007669"/>
    <property type="project" value="UniProtKB-UniRule"/>
</dbReference>
<feature type="binding site" evidence="6">
    <location>
        <position position="181"/>
    </location>
    <ligand>
        <name>Mg(2+)</name>
        <dbReference type="ChEBI" id="CHEBI:18420"/>
    </ligand>
</feature>
<keyword evidence="3 6" id="KW-0560">Oxidoreductase</keyword>
<dbReference type="PROSITE" id="PS00157">
    <property type="entry name" value="RUBISCO_LARGE"/>
    <property type="match status" value="1"/>
</dbReference>
<comment type="similarity">
    <text evidence="6">Belongs to the RuBisCO large chain family. Type III subfamily.</text>
</comment>
<dbReference type="NCBIfam" id="NF003252">
    <property type="entry name" value="PRK04208.1"/>
    <property type="match status" value="1"/>
</dbReference>
<dbReference type="GO" id="GO:0016491">
    <property type="term" value="F:oxidoreductase activity"/>
    <property type="evidence" value="ECO:0007669"/>
    <property type="project" value="UniProtKB-KW"/>
</dbReference>
<dbReference type="SFLD" id="SFLDS00014">
    <property type="entry name" value="RuBisCO"/>
    <property type="match status" value="1"/>
</dbReference>
<proteinExistence type="inferred from homology"/>
<feature type="binding site" evidence="6">
    <location>
        <position position="154"/>
    </location>
    <ligand>
        <name>substrate</name>
    </ligand>
</feature>
<comment type="miscellaneous">
    <text evidence="6">Because the Archaea possessing a type III RuBisCO are all anaerobic, it is most likely that only the carboxylase activity of RuBisCO, and not the competitive oxygenase activity (by which RuBP reacts with O(2) to form one molecule of 3-phosphoglycerate and one molecule of 2-phosphoglycolate), is biologically relevant in these strains.</text>
</comment>
<evidence type="ECO:0000256" key="5">
    <source>
        <dbReference type="ARBA" id="ARBA00023300"/>
    </source>
</evidence>
<evidence type="ECO:0000259" key="7">
    <source>
        <dbReference type="Pfam" id="PF00016"/>
    </source>
</evidence>
<evidence type="ECO:0000256" key="2">
    <source>
        <dbReference type="ARBA" id="ARBA00022842"/>
    </source>
</evidence>
<evidence type="ECO:0000256" key="1">
    <source>
        <dbReference type="ARBA" id="ARBA00022723"/>
    </source>
</evidence>
<feature type="modified residue" description="N6-carboxylysine" evidence="6">
    <location>
        <position position="178"/>
    </location>
</feature>
<evidence type="ECO:0000256" key="6">
    <source>
        <dbReference type="HAMAP-Rule" id="MF_01133"/>
    </source>
</evidence>
<keyword evidence="1 6" id="KW-0479">Metal-binding</keyword>
<dbReference type="HAMAP" id="MF_01133">
    <property type="entry name" value="RuBisCO_L_type3"/>
    <property type="match status" value="1"/>
</dbReference>
<evidence type="ECO:0000313" key="10">
    <source>
        <dbReference type="Proteomes" id="UP000184671"/>
    </source>
</evidence>
<dbReference type="SFLD" id="SFLDG00301">
    <property type="entry name" value="RuBisCO-like_proteins"/>
    <property type="match status" value="1"/>
</dbReference>
<evidence type="ECO:0000313" key="9">
    <source>
        <dbReference type="EMBL" id="SCL76007.1"/>
    </source>
</evidence>
<sequence>MAIDWYEEFVDLNHTPGPDELVTLYYFEPAEGISREEAVGRIASESSTGTWTTLFTLPPRMRDLQAKAFEIEGNYVKIAYPLALWEEGNAAQLLSGIAGNIFGMKALDRLRLIDASLPAEYLRHFKGPHFGMEGIRDMMKVRGRPLTGAVPKPKVGFTAEEHAEVGYETWMGGFDFVKDDENLTSQPFNRFEDRVRAMAKMRDKAEQETGDVKSAFINITAETEVMKQRAKMLADYGWNYAMIDVVVAGTAAVATLRDYCSDLGLAIHAHRAMHAAFDRDEKHGVTMQFLAKMMRLVGVSQIHTGTAVGKLVGTRAEATVLADVLREKHTNAVDHMALDQDWGSIRSAFPVSSGGLHPGLVPDVLDIYGTELVLLVSGGIHGHPKGTRAGAEATMQAIEAWKDGETLGEKAKKATALREALEKWGYYKPK</sequence>
<keyword evidence="2 6" id="KW-0460">Magnesium</keyword>
<dbReference type="PANTHER" id="PTHR42704">
    <property type="entry name" value="RIBULOSE BISPHOSPHATE CARBOXYLASE"/>
    <property type="match status" value="1"/>
</dbReference>
<dbReference type="EC" id="4.1.1.39" evidence="6"/>
<dbReference type="PANTHER" id="PTHR42704:SF17">
    <property type="entry name" value="RIBULOSE BISPHOSPHATE CARBOXYLASE LARGE CHAIN"/>
    <property type="match status" value="1"/>
</dbReference>
<dbReference type="Gene3D" id="3.30.70.150">
    <property type="entry name" value="RuBisCO large subunit, N-terminal domain"/>
    <property type="match status" value="1"/>
</dbReference>
<dbReference type="InterPro" id="IPR033966">
    <property type="entry name" value="RuBisCO"/>
</dbReference>
<dbReference type="Gene3D" id="3.20.20.110">
    <property type="entry name" value="Ribulose bisphosphate carboxylase, large subunit, C-terminal domain"/>
    <property type="match status" value="1"/>
</dbReference>
<protein>
    <recommendedName>
        <fullName evidence="6">Ribulose bisphosphate carboxylase</fullName>
        <shortName evidence="6">RuBisCO</shortName>
        <ecNumber evidence="6">4.1.1.39</ecNumber>
    </recommendedName>
</protein>
<evidence type="ECO:0000256" key="3">
    <source>
        <dbReference type="ARBA" id="ARBA00023002"/>
    </source>
</evidence>
<feature type="site" description="Transition state stabilizer" evidence="6">
    <location>
        <position position="310"/>
    </location>
</feature>
<dbReference type="STRING" id="118126.L21_1928"/>
<dbReference type="InterPro" id="IPR000685">
    <property type="entry name" value="RuBisCO_lsu_C"/>
</dbReference>
<comment type="caution">
    <text evidence="6">Lacks conserved residue(s) required for the propagation of feature annotation.</text>
</comment>
<dbReference type="OrthoDB" id="52787at2157"/>
<comment type="subunit">
    <text evidence="6">Homodimer or homodecamer. In contrast to form I RuBisCO, the form III RuBisCO is composed solely of large subunits.</text>
</comment>
<organism evidence="9 10">
    <name type="scientific">Methanoculleus chikugoensis</name>
    <dbReference type="NCBI Taxonomy" id="118126"/>
    <lineage>
        <taxon>Archaea</taxon>
        <taxon>Methanobacteriati</taxon>
        <taxon>Methanobacteriota</taxon>
        <taxon>Stenosarchaea group</taxon>
        <taxon>Methanomicrobia</taxon>
        <taxon>Methanomicrobiales</taxon>
        <taxon>Methanomicrobiaceae</taxon>
        <taxon>Methanoculleus</taxon>
    </lineage>
</organism>
<keyword evidence="4 6" id="KW-0456">Lyase</keyword>
<dbReference type="InterPro" id="IPR017712">
    <property type="entry name" value="RuBisCO_III"/>
</dbReference>
<comment type="function">
    <text evidence="6">Catalyzes the addition of molecular CO(2) and H(2)O to ribulose 1,5-bisphosphate (RuBP), generating two molecules of 3-phosphoglycerate (3-PGA). Functions in an archaeal AMP degradation pathway, together with AMP phosphorylase and R15P isomerase.</text>
</comment>
<accession>A0A1M4MMD0</accession>
<dbReference type="GO" id="GO:0000287">
    <property type="term" value="F:magnesium ion binding"/>
    <property type="evidence" value="ECO:0007669"/>
    <property type="project" value="UniProtKB-UniRule"/>
</dbReference>
<reference evidence="9 10" key="1">
    <citation type="submission" date="2016-08" db="EMBL/GenBank/DDBJ databases">
        <authorList>
            <person name="Seilhamer J.J."/>
        </authorList>
    </citation>
    <scope>NUCLEOTIDE SEQUENCE [LARGE SCALE GENOMIC DNA]</scope>
    <source>
        <strain evidence="9">L21-II-0</strain>
    </source>
</reference>
<dbReference type="InterPro" id="IPR036376">
    <property type="entry name" value="RuBisCO_lsu_C_sf"/>
</dbReference>
<dbReference type="NCBIfam" id="TIGR03326">
    <property type="entry name" value="rubisco_III"/>
    <property type="match status" value="1"/>
</dbReference>
<evidence type="ECO:0000259" key="8">
    <source>
        <dbReference type="Pfam" id="PF02788"/>
    </source>
</evidence>
<dbReference type="RefSeq" id="WP_074370242.1">
    <property type="nucleotide sequence ID" value="NZ_FMID01000046.1"/>
</dbReference>
<dbReference type="Pfam" id="PF00016">
    <property type="entry name" value="RuBisCO_large"/>
    <property type="match status" value="1"/>
</dbReference>
<comment type="catalytic activity">
    <reaction evidence="6">
        <text>D-ribulose 1,5-bisphosphate + O2 = 2-phosphoglycolate + (2R)-3-phosphoglycerate + 2 H(+)</text>
        <dbReference type="Rhea" id="RHEA:36631"/>
        <dbReference type="ChEBI" id="CHEBI:15378"/>
        <dbReference type="ChEBI" id="CHEBI:15379"/>
        <dbReference type="ChEBI" id="CHEBI:57870"/>
        <dbReference type="ChEBI" id="CHEBI:58033"/>
        <dbReference type="ChEBI" id="CHEBI:58272"/>
    </reaction>
</comment>
<dbReference type="EMBL" id="FMID01000046">
    <property type="protein sequence ID" value="SCL76007.1"/>
    <property type="molecule type" value="Genomic_DNA"/>
</dbReference>
<dbReference type="AlphaFoldDB" id="A0A1M4MMD0"/>